<evidence type="ECO:0000256" key="2">
    <source>
        <dbReference type="ARBA" id="ARBA00004613"/>
    </source>
</evidence>
<dbReference type="SUPFAM" id="SSF52743">
    <property type="entry name" value="Subtilisin-like"/>
    <property type="match status" value="1"/>
</dbReference>
<dbReference type="PRINTS" id="PR00723">
    <property type="entry name" value="SUBTILISIN"/>
</dbReference>
<protein>
    <submittedName>
        <fullName evidence="14">S8 family serine peptidase</fullName>
    </submittedName>
</protein>
<dbReference type="PROSITE" id="PS00138">
    <property type="entry name" value="SUBTILASE_SER"/>
    <property type="match status" value="1"/>
</dbReference>
<dbReference type="Proteomes" id="UP001601058">
    <property type="component" value="Unassembled WGS sequence"/>
</dbReference>
<dbReference type="InterPro" id="IPR050131">
    <property type="entry name" value="Peptidase_S8_subtilisin-like"/>
</dbReference>
<comment type="cofactor">
    <cofactor evidence="1">
        <name>Ca(2+)</name>
        <dbReference type="ChEBI" id="CHEBI:29108"/>
    </cofactor>
</comment>
<dbReference type="PROSITE" id="PS00136">
    <property type="entry name" value="SUBTILASE_ASP"/>
    <property type="match status" value="1"/>
</dbReference>
<comment type="subcellular location">
    <subcellularLocation>
        <location evidence="2">Secreted</location>
    </subcellularLocation>
</comment>
<keyword evidence="6" id="KW-0479">Metal-binding</keyword>
<dbReference type="PANTHER" id="PTHR43806">
    <property type="entry name" value="PEPTIDASE S8"/>
    <property type="match status" value="1"/>
</dbReference>
<accession>A0ABW6JYN5</accession>
<evidence type="ECO:0000256" key="4">
    <source>
        <dbReference type="ARBA" id="ARBA00022525"/>
    </source>
</evidence>
<dbReference type="InterPro" id="IPR023828">
    <property type="entry name" value="Peptidase_S8_Ser-AS"/>
</dbReference>
<dbReference type="InterPro" id="IPR023827">
    <property type="entry name" value="Peptidase_S8_Asp-AS"/>
</dbReference>
<evidence type="ECO:0000256" key="5">
    <source>
        <dbReference type="ARBA" id="ARBA00022670"/>
    </source>
</evidence>
<dbReference type="InterPro" id="IPR000209">
    <property type="entry name" value="Peptidase_S8/S53_dom"/>
</dbReference>
<evidence type="ECO:0000256" key="9">
    <source>
        <dbReference type="ARBA" id="ARBA00022837"/>
    </source>
</evidence>
<evidence type="ECO:0000259" key="12">
    <source>
        <dbReference type="Pfam" id="PF00082"/>
    </source>
</evidence>
<proteinExistence type="inferred from homology"/>
<dbReference type="InterPro" id="IPR036852">
    <property type="entry name" value="Peptidase_S8/S53_dom_sf"/>
</dbReference>
<feature type="active site" description="Charge relay system" evidence="10">
    <location>
        <position position="203"/>
    </location>
</feature>
<name>A0ABW6JYN5_9BACI</name>
<evidence type="ECO:0000313" key="14">
    <source>
        <dbReference type="EMBL" id="MFE8696472.1"/>
    </source>
</evidence>
<reference evidence="14 15" key="1">
    <citation type="submission" date="2024-08" db="EMBL/GenBank/DDBJ databases">
        <title>Two novel Cytobacillus novel species.</title>
        <authorList>
            <person name="Liu G."/>
        </authorList>
    </citation>
    <scope>NUCLEOTIDE SEQUENCE [LARGE SCALE GENOMIC DNA]</scope>
    <source>
        <strain evidence="14 15">FJAT-53684</strain>
    </source>
</reference>
<feature type="active site" description="Charge relay system" evidence="10">
    <location>
        <position position="361"/>
    </location>
</feature>
<organism evidence="14 15">
    <name type="scientific">Cytobacillus mangrovibacter</name>
    <dbReference type="NCBI Taxonomy" id="3299024"/>
    <lineage>
        <taxon>Bacteria</taxon>
        <taxon>Bacillati</taxon>
        <taxon>Bacillota</taxon>
        <taxon>Bacilli</taxon>
        <taxon>Bacillales</taxon>
        <taxon>Bacillaceae</taxon>
        <taxon>Cytobacillus</taxon>
    </lineage>
</organism>
<keyword evidence="4" id="KW-0964">Secreted</keyword>
<evidence type="ECO:0000256" key="7">
    <source>
        <dbReference type="ARBA" id="ARBA00022801"/>
    </source>
</evidence>
<comment type="similarity">
    <text evidence="3 10 11">Belongs to the peptidase S8 family.</text>
</comment>
<dbReference type="SUPFAM" id="SSF89260">
    <property type="entry name" value="Collagen-binding domain"/>
    <property type="match status" value="1"/>
</dbReference>
<dbReference type="CDD" id="cd07477">
    <property type="entry name" value="Peptidases_S8_Subtilisin_subset"/>
    <property type="match status" value="1"/>
</dbReference>
<dbReference type="Pfam" id="PF22148">
    <property type="entry name" value="Fervidolysin_NPro-like"/>
    <property type="match status" value="1"/>
</dbReference>
<dbReference type="InterPro" id="IPR015500">
    <property type="entry name" value="Peptidase_S8_subtilisin-rel"/>
</dbReference>
<evidence type="ECO:0000256" key="6">
    <source>
        <dbReference type="ARBA" id="ARBA00022723"/>
    </source>
</evidence>
<keyword evidence="9" id="KW-0106">Calcium</keyword>
<evidence type="ECO:0000256" key="10">
    <source>
        <dbReference type="PROSITE-ProRule" id="PRU01240"/>
    </source>
</evidence>
<evidence type="ECO:0000256" key="3">
    <source>
        <dbReference type="ARBA" id="ARBA00011073"/>
    </source>
</evidence>
<keyword evidence="7 10" id="KW-0378">Hydrolase</keyword>
<dbReference type="Pfam" id="PF00082">
    <property type="entry name" value="Peptidase_S8"/>
    <property type="match status" value="1"/>
</dbReference>
<feature type="domain" description="Fervidolysin-like N-terminal prodomain" evidence="13">
    <location>
        <begin position="57"/>
        <end position="126"/>
    </location>
</feature>
<dbReference type="InterPro" id="IPR034202">
    <property type="entry name" value="Subtilisin_Carlsberg-like"/>
</dbReference>
<dbReference type="PANTHER" id="PTHR43806:SF11">
    <property type="entry name" value="CEREVISIN-RELATED"/>
    <property type="match status" value="1"/>
</dbReference>
<dbReference type="Gene3D" id="2.60.120.380">
    <property type="match status" value="4"/>
</dbReference>
<dbReference type="PROSITE" id="PS51892">
    <property type="entry name" value="SUBTILASE"/>
    <property type="match status" value="1"/>
</dbReference>
<evidence type="ECO:0000256" key="8">
    <source>
        <dbReference type="ARBA" id="ARBA00022825"/>
    </source>
</evidence>
<evidence type="ECO:0000256" key="1">
    <source>
        <dbReference type="ARBA" id="ARBA00001913"/>
    </source>
</evidence>
<evidence type="ECO:0000259" key="13">
    <source>
        <dbReference type="Pfam" id="PF22148"/>
    </source>
</evidence>
<keyword evidence="8 10" id="KW-0720">Serine protease</keyword>
<keyword evidence="15" id="KW-1185">Reference proteome</keyword>
<sequence length="1180" mass="129490">MNFLKNKGLAVGLAASLVASTIAPNVSFAVEKDLNQGYNKQLERLHLQKPEFKMSQVGKEDEKAFSETQLVIKYKTPLATSEHRKAGGKLVKRFASLGYDVIEVQDKKKLAAVGQAYLALPNVQSVSRSAFGKKFGTTDPKASGMYHINSLNLAKAQSMAGKNKVKVGVIDTGIDANHSELKNKLIANVNIFDPLQKGKPDSHGTHVSGIIAAEKGNGVGGYGIAPNSDIVSIDVFNQSFFVTDYMIAEGVLEAIKQKVKVINMSLGSYYPSPIIKDAVQKAIDSGIVVVAAAGNDGANVLNYPAAFEGVISVGATDEKNQLAFFSTFGPSVDVVAPGQKVYAPVYDSSRGSSFTEMSGTSMASPVVAGAVSLLLSKYPNLSPYQVEYILTKTAKDIGDKGYDLKYGYGMIDLVKMLSFDPKAIPANPVVKEANVLAKAKDLGVLDTHSLTGKLQKLNQTDLYKTQLNGGDFLQVSLEGTSKYDLKFELLFFTDDTKKAVKKVEVNDVREGSTEGILFEAPENGTLVIAVKDSFGKYHEAGQSTYSLELQKVKELPDDGNTMETPVVVEALPYQTKVDHYYTNELIVTEEEEIVLEEASTSEEPASETTEEVVEEEEFKGVPGDSDFFKFKVPGNTEDGMHIVKVNLSDVPGINPTIKLHMIEKYEGEEMVYEMDQASNMGMGKGEELAFNAYGGQEFLIEVTNKPYFDEYLLMYGDYEIDYEQSYSSVHPYQLTIDSKIASEDEDGIPMMVGMEEDLMNGNIQEYVAKKKEIEEVVSDAPRNPYEEYLNSLREAAVEVSEGEANEGSLQSFGDEDWFAFKPKHSAIFEIDMSKASPYKPAAMEVVKYNEKAKGFDYIYSNSIWSWTDGSVSVEDKFTLGLQAGETYYFRVADPMYRPSFDPYQFTVKTKIKNTADPYETNDSFEKAIKVSTNGLTANFSSAGDVDTYYFKPGKDGVFGVSVTPGVLPAKYKDVPAKHKSDIDPLVVIIEDTNGNGKLEVEEEGNLIYVDNNAFGDEERSGFRVKKKSGYFISTYDYSGTNSSLVPYVLKIDGANRTDEDAGSAVKNNVPSKPIQLQKNGKNTYAATGYFNMTANKGDADHYKLNLDKDSKLTLTLETPEDIDGKVAVYNAKGVQVATSDFYGKGDYEILPLNLKKGSYYIKVEDRAGNASTSPYKIVIK</sequence>
<dbReference type="EMBL" id="JBIACJ010000004">
    <property type="protein sequence ID" value="MFE8696472.1"/>
    <property type="molecule type" value="Genomic_DNA"/>
</dbReference>
<dbReference type="RefSeq" id="WP_389218521.1">
    <property type="nucleotide sequence ID" value="NZ_JBIACJ010000004.1"/>
</dbReference>
<feature type="active site" description="Charge relay system" evidence="10">
    <location>
        <position position="171"/>
    </location>
</feature>
<feature type="domain" description="Peptidase S8/S53" evidence="12">
    <location>
        <begin position="163"/>
        <end position="409"/>
    </location>
</feature>
<dbReference type="InterPro" id="IPR022398">
    <property type="entry name" value="Peptidase_S8_His-AS"/>
</dbReference>
<gene>
    <name evidence="14" type="ORF">ACFYKT_09000</name>
</gene>
<evidence type="ECO:0000313" key="15">
    <source>
        <dbReference type="Proteomes" id="UP001601058"/>
    </source>
</evidence>
<comment type="caution">
    <text evidence="14">The sequence shown here is derived from an EMBL/GenBank/DDBJ whole genome shotgun (WGS) entry which is preliminary data.</text>
</comment>
<dbReference type="PROSITE" id="PS00137">
    <property type="entry name" value="SUBTILASE_HIS"/>
    <property type="match status" value="1"/>
</dbReference>
<keyword evidence="5 10" id="KW-0645">Protease</keyword>
<evidence type="ECO:0000256" key="11">
    <source>
        <dbReference type="RuleBase" id="RU003355"/>
    </source>
</evidence>
<dbReference type="InterPro" id="IPR054399">
    <property type="entry name" value="Fervidolysin-like_N_prodom"/>
</dbReference>
<dbReference type="Gene3D" id="3.40.50.200">
    <property type="entry name" value="Peptidase S8/S53 domain"/>
    <property type="match status" value="1"/>
</dbReference>